<sequence>MDRKTAKEYTGQQVLLDEGEEGTYVGVLLEVLTEPKTPWSGKVQITGVLSCPSINLNNGQGVHLFYSADEVTEVAGRKISLLKTAFNKSFNESFADALKTKWDSLRDMNDKNDKYLSIIQQELRKINSEHVIYEEAFVYYQLVKKGRNLYIYDEQKRESLSLEDCPFEFEVEVNGQWKTAFYKKGFTFETLQQENVELQHGSTVRLNRAQFDPYRILLNELDDPSLLALEKGLKKLGIGHEHSVYCHNSLLIKLLSSFNETSFSGVNFLSYANETNQFAVQHHYERTILENEPDITFDRFEFTSDDGQRVLTSYATHVSKD</sequence>
<name>A0A1H9P2N9_9BACI</name>
<evidence type="ECO:0000313" key="2">
    <source>
        <dbReference type="Proteomes" id="UP000198571"/>
    </source>
</evidence>
<evidence type="ECO:0008006" key="3">
    <source>
        <dbReference type="Google" id="ProtNLM"/>
    </source>
</evidence>
<evidence type="ECO:0000313" key="1">
    <source>
        <dbReference type="EMBL" id="SER42564.1"/>
    </source>
</evidence>
<dbReference type="EMBL" id="FOGT01000001">
    <property type="protein sequence ID" value="SER42564.1"/>
    <property type="molecule type" value="Genomic_DNA"/>
</dbReference>
<proteinExistence type="predicted"/>
<dbReference type="InterPro" id="IPR024488">
    <property type="entry name" value="DUF2777"/>
</dbReference>
<organism evidence="1 2">
    <name type="scientific">Salipaludibacillus aurantiacus</name>
    <dbReference type="NCBI Taxonomy" id="1601833"/>
    <lineage>
        <taxon>Bacteria</taxon>
        <taxon>Bacillati</taxon>
        <taxon>Bacillota</taxon>
        <taxon>Bacilli</taxon>
        <taxon>Bacillales</taxon>
        <taxon>Bacillaceae</taxon>
    </lineage>
</organism>
<dbReference type="RefSeq" id="WP_093047070.1">
    <property type="nucleotide sequence ID" value="NZ_FOGT01000001.1"/>
</dbReference>
<dbReference type="OrthoDB" id="2942325at2"/>
<gene>
    <name evidence="1" type="ORF">SAMN05518684_101124</name>
</gene>
<protein>
    <recommendedName>
        <fullName evidence="3">DUF2777 family protein</fullName>
    </recommendedName>
</protein>
<reference evidence="2" key="1">
    <citation type="submission" date="2016-10" db="EMBL/GenBank/DDBJ databases">
        <authorList>
            <person name="Varghese N."/>
            <person name="Submissions S."/>
        </authorList>
    </citation>
    <scope>NUCLEOTIDE SEQUENCE [LARGE SCALE GENOMIC DNA]</scope>
    <source>
        <strain evidence="2">S9</strain>
    </source>
</reference>
<keyword evidence="2" id="KW-1185">Reference proteome</keyword>
<dbReference type="Proteomes" id="UP000198571">
    <property type="component" value="Unassembled WGS sequence"/>
</dbReference>
<dbReference type="AlphaFoldDB" id="A0A1H9P2N9"/>
<dbReference type="Pfam" id="PF10949">
    <property type="entry name" value="DUF2777"/>
    <property type="match status" value="1"/>
</dbReference>
<accession>A0A1H9P2N9</accession>